<accession>A0A8S2XJA1</accession>
<evidence type="ECO:0000313" key="2">
    <source>
        <dbReference type="Proteomes" id="UP000681720"/>
    </source>
</evidence>
<sequence length="44" mass="4936">MLVVASCGVIFNIVMFLILHLEMCGSLIPHHGHSHADKHHHSHE</sequence>
<dbReference type="EMBL" id="CAJOBJ010080819">
    <property type="protein sequence ID" value="CAF4500188.1"/>
    <property type="molecule type" value="Genomic_DNA"/>
</dbReference>
<evidence type="ECO:0000313" key="1">
    <source>
        <dbReference type="EMBL" id="CAF4500188.1"/>
    </source>
</evidence>
<gene>
    <name evidence="1" type="ORF">GIL414_LOCUS34675</name>
</gene>
<dbReference type="AlphaFoldDB" id="A0A8S2XJA1"/>
<comment type="caution">
    <text evidence="1">The sequence shown here is derived from an EMBL/GenBank/DDBJ whole genome shotgun (WGS) entry which is preliminary data.</text>
</comment>
<protein>
    <submittedName>
        <fullName evidence="1">Uncharacterized protein</fullName>
    </submittedName>
</protein>
<name>A0A8S2XJA1_9BILA</name>
<organism evidence="1 2">
    <name type="scientific">Rotaria magnacalcarata</name>
    <dbReference type="NCBI Taxonomy" id="392030"/>
    <lineage>
        <taxon>Eukaryota</taxon>
        <taxon>Metazoa</taxon>
        <taxon>Spiralia</taxon>
        <taxon>Gnathifera</taxon>
        <taxon>Rotifera</taxon>
        <taxon>Eurotatoria</taxon>
        <taxon>Bdelloidea</taxon>
        <taxon>Philodinida</taxon>
        <taxon>Philodinidae</taxon>
        <taxon>Rotaria</taxon>
    </lineage>
</organism>
<proteinExistence type="predicted"/>
<reference evidence="1" key="1">
    <citation type="submission" date="2021-02" db="EMBL/GenBank/DDBJ databases">
        <authorList>
            <person name="Nowell W R."/>
        </authorList>
    </citation>
    <scope>NUCLEOTIDE SEQUENCE</scope>
</reference>
<dbReference type="Proteomes" id="UP000681720">
    <property type="component" value="Unassembled WGS sequence"/>
</dbReference>
<feature type="non-terminal residue" evidence="1">
    <location>
        <position position="1"/>
    </location>
</feature>